<evidence type="ECO:0000256" key="1">
    <source>
        <dbReference type="SAM" id="MobiDB-lite"/>
    </source>
</evidence>
<name>A0A6J7KRD3_9ZZZZ</name>
<proteinExistence type="predicted"/>
<organism evidence="2">
    <name type="scientific">freshwater metagenome</name>
    <dbReference type="NCBI Taxonomy" id="449393"/>
    <lineage>
        <taxon>unclassified sequences</taxon>
        <taxon>metagenomes</taxon>
        <taxon>ecological metagenomes</taxon>
    </lineage>
</organism>
<protein>
    <submittedName>
        <fullName evidence="2">Unannotated protein</fullName>
    </submittedName>
</protein>
<gene>
    <name evidence="2" type="ORF">UFOPK3773_01826</name>
</gene>
<feature type="region of interest" description="Disordered" evidence="1">
    <location>
        <begin position="1"/>
        <end position="27"/>
    </location>
</feature>
<reference evidence="2" key="1">
    <citation type="submission" date="2020-05" db="EMBL/GenBank/DDBJ databases">
        <authorList>
            <person name="Chiriac C."/>
            <person name="Salcher M."/>
            <person name="Ghai R."/>
            <person name="Kavagutti S V."/>
        </authorList>
    </citation>
    <scope>NUCLEOTIDE SEQUENCE</scope>
</reference>
<dbReference type="AlphaFoldDB" id="A0A6J7KRD3"/>
<evidence type="ECO:0000313" key="2">
    <source>
        <dbReference type="EMBL" id="CAB4958197.1"/>
    </source>
</evidence>
<feature type="compositionally biased region" description="Low complexity" evidence="1">
    <location>
        <begin position="13"/>
        <end position="24"/>
    </location>
</feature>
<sequence length="40" mass="4031">MVIGGTGNYANATGSTSWTGSRTGAVGSPVEFNWTLALAQ</sequence>
<accession>A0A6J7KRD3</accession>
<dbReference type="EMBL" id="CAFBNF010000250">
    <property type="protein sequence ID" value="CAB4958197.1"/>
    <property type="molecule type" value="Genomic_DNA"/>
</dbReference>